<comment type="similarity">
    <text evidence="1 4">Belongs to the FGGY kinase family.</text>
</comment>
<comment type="caution">
    <text evidence="8">The sequence shown here is derived from an EMBL/GenBank/DDBJ whole genome shotgun (WGS) entry which is preliminary data.</text>
</comment>
<feature type="region of interest" description="Disordered" evidence="5">
    <location>
        <begin position="330"/>
        <end position="353"/>
    </location>
</feature>
<evidence type="ECO:0000256" key="1">
    <source>
        <dbReference type="ARBA" id="ARBA00009156"/>
    </source>
</evidence>
<evidence type="ECO:0000313" key="9">
    <source>
        <dbReference type="Proteomes" id="UP000553776"/>
    </source>
</evidence>
<proteinExistence type="inferred from homology"/>
<dbReference type="AlphaFoldDB" id="A0A841U3B5"/>
<dbReference type="InterPro" id="IPR018485">
    <property type="entry name" value="FGGY_C"/>
</dbReference>
<dbReference type="CDD" id="cd07779">
    <property type="entry name" value="ASKHA_NBD_FGGY_YgcE-like"/>
    <property type="match status" value="1"/>
</dbReference>
<evidence type="ECO:0000256" key="5">
    <source>
        <dbReference type="SAM" id="MobiDB-lite"/>
    </source>
</evidence>
<dbReference type="GO" id="GO:0016773">
    <property type="term" value="F:phosphotransferase activity, alcohol group as acceptor"/>
    <property type="evidence" value="ECO:0007669"/>
    <property type="project" value="InterPro"/>
</dbReference>
<evidence type="ECO:0000259" key="6">
    <source>
        <dbReference type="Pfam" id="PF00370"/>
    </source>
</evidence>
<organism evidence="8 9">
    <name type="scientific">Cohnella xylanilytica</name>
    <dbReference type="NCBI Taxonomy" id="557555"/>
    <lineage>
        <taxon>Bacteria</taxon>
        <taxon>Bacillati</taxon>
        <taxon>Bacillota</taxon>
        <taxon>Bacilli</taxon>
        <taxon>Bacillales</taxon>
        <taxon>Paenibacillaceae</taxon>
        <taxon>Cohnella</taxon>
    </lineage>
</organism>
<dbReference type="PANTHER" id="PTHR43095:SF2">
    <property type="entry name" value="GLUCONOKINASE"/>
    <property type="match status" value="1"/>
</dbReference>
<dbReference type="PROSITE" id="PS00445">
    <property type="entry name" value="FGGY_KINASES_2"/>
    <property type="match status" value="1"/>
</dbReference>
<protein>
    <recommendedName>
        <fullName evidence="10">Xylulokinase</fullName>
    </recommendedName>
</protein>
<keyword evidence="2 4" id="KW-0808">Transferase</keyword>
<evidence type="ECO:0000256" key="4">
    <source>
        <dbReference type="RuleBase" id="RU003733"/>
    </source>
</evidence>
<dbReference type="InterPro" id="IPR000577">
    <property type="entry name" value="Carb_kinase_FGGY"/>
</dbReference>
<evidence type="ECO:0000313" key="8">
    <source>
        <dbReference type="EMBL" id="MBB6695045.1"/>
    </source>
</evidence>
<dbReference type="Pfam" id="PF02782">
    <property type="entry name" value="FGGY_C"/>
    <property type="match status" value="1"/>
</dbReference>
<feature type="compositionally biased region" description="Low complexity" evidence="5">
    <location>
        <begin position="333"/>
        <end position="353"/>
    </location>
</feature>
<dbReference type="InterPro" id="IPR050406">
    <property type="entry name" value="FGGY_Carb_Kinase"/>
</dbReference>
<dbReference type="InterPro" id="IPR018484">
    <property type="entry name" value="FGGY_N"/>
</dbReference>
<name>A0A841U3B5_9BACL</name>
<reference evidence="8 9" key="1">
    <citation type="submission" date="2020-08" db="EMBL/GenBank/DDBJ databases">
        <title>Cohnella phylogeny.</title>
        <authorList>
            <person name="Dunlap C."/>
        </authorList>
    </citation>
    <scope>NUCLEOTIDE SEQUENCE [LARGE SCALE GENOMIC DNA]</scope>
    <source>
        <strain evidence="8 9">DSM 25239</strain>
    </source>
</reference>
<evidence type="ECO:0000256" key="2">
    <source>
        <dbReference type="ARBA" id="ARBA00022679"/>
    </source>
</evidence>
<dbReference type="Proteomes" id="UP000553776">
    <property type="component" value="Unassembled WGS sequence"/>
</dbReference>
<dbReference type="RefSeq" id="WP_185139001.1">
    <property type="nucleotide sequence ID" value="NZ_JACJVR010000110.1"/>
</dbReference>
<keyword evidence="3 4" id="KW-0418">Kinase</keyword>
<dbReference type="EMBL" id="JACJVR010000110">
    <property type="protein sequence ID" value="MBB6695045.1"/>
    <property type="molecule type" value="Genomic_DNA"/>
</dbReference>
<dbReference type="PIRSF" id="PIRSF000538">
    <property type="entry name" value="GlpK"/>
    <property type="match status" value="1"/>
</dbReference>
<evidence type="ECO:0000256" key="3">
    <source>
        <dbReference type="ARBA" id="ARBA00022777"/>
    </source>
</evidence>
<evidence type="ECO:0000259" key="7">
    <source>
        <dbReference type="Pfam" id="PF02782"/>
    </source>
</evidence>
<dbReference type="GO" id="GO:0016301">
    <property type="term" value="F:kinase activity"/>
    <property type="evidence" value="ECO:0007669"/>
    <property type="project" value="UniProtKB-KW"/>
</dbReference>
<dbReference type="PANTHER" id="PTHR43095">
    <property type="entry name" value="SUGAR KINASE"/>
    <property type="match status" value="1"/>
</dbReference>
<dbReference type="InterPro" id="IPR043129">
    <property type="entry name" value="ATPase_NBD"/>
</dbReference>
<accession>A0A841U3B5</accession>
<keyword evidence="9" id="KW-1185">Reference proteome</keyword>
<dbReference type="Gene3D" id="3.30.420.40">
    <property type="match status" value="2"/>
</dbReference>
<feature type="domain" description="Carbohydrate kinase FGGY C-terminal" evidence="7">
    <location>
        <begin position="267"/>
        <end position="484"/>
    </location>
</feature>
<dbReference type="Pfam" id="PF00370">
    <property type="entry name" value="FGGY_N"/>
    <property type="match status" value="1"/>
</dbReference>
<dbReference type="InterPro" id="IPR018483">
    <property type="entry name" value="Carb_kinase_FGGY_CS"/>
</dbReference>
<gene>
    <name evidence="8" type="ORF">H7B90_26985</name>
</gene>
<evidence type="ECO:0008006" key="10">
    <source>
        <dbReference type="Google" id="ProtNLM"/>
    </source>
</evidence>
<dbReference type="GO" id="GO:0005975">
    <property type="term" value="P:carbohydrate metabolic process"/>
    <property type="evidence" value="ECO:0007669"/>
    <property type="project" value="InterPro"/>
</dbReference>
<feature type="domain" description="Carbohydrate kinase FGGY N-terminal" evidence="6">
    <location>
        <begin position="5"/>
        <end position="257"/>
    </location>
</feature>
<dbReference type="SUPFAM" id="SSF53067">
    <property type="entry name" value="Actin-like ATPase domain"/>
    <property type="match status" value="2"/>
</dbReference>
<sequence>MASHVIVVDASTSAVKSYLFDLESGAAVGSAQTDIPMRVPEPGAAEVDSDLWWDGVCKTIAELLDRHGGAGAADALALEAVAVTSQQISCVFLDGEGSPVAPAYLWMDTRCTEAIDRLRERCEAEGKGTDWIFETTGIPPSDSWGLAKLLWFRDRHPEAYGRIRRVASVDAFLLSRLSGRFVTDETNACFFHMDIRSRQPAYGLLRFLEADPGLFPDIVPPGTVVGNVTAEAAKRTGLPAGLPVIAAASDQPAALLGMGAVAPGEAVVNLGTGTFFMTPLASPVVDARMMTNISAVPGSWLMMGTHYLTGGAMSWLRDLLSFHGSVDPVASGSPADSTPVSSPASSSDPASASSRSVSFEELSRLAAGTEPGAEGLVFLPGLSGTGTPRWDPDARGLFAGLGLGHTAGHLARAVMESTGYGIRSILGAFGEIGISFEKLIISGGPTSSEVWRQSLADILQRPLTLSSVREATPLGAAMLAAVALGRFAEPAEAVRRWAGEQTIVAPREEYRGTYDRMYAAYEAWSDAEAAVRRLGLGPQPKPGMERKEE</sequence>